<evidence type="ECO:0000256" key="1">
    <source>
        <dbReference type="ARBA" id="ARBA00004141"/>
    </source>
</evidence>
<keyword evidence="2" id="KW-1133">Transmembrane helix</keyword>
<dbReference type="GO" id="GO:0004888">
    <property type="term" value="F:transmembrane signaling receptor activity"/>
    <property type="evidence" value="ECO:0007669"/>
    <property type="project" value="InterPro"/>
</dbReference>
<feature type="transmembrane region" description="Helical" evidence="2">
    <location>
        <begin position="231"/>
        <end position="252"/>
    </location>
</feature>
<dbReference type="OMA" id="KAQSQGC"/>
<dbReference type="PANTHER" id="PTHR18945">
    <property type="entry name" value="NEUROTRANSMITTER GATED ION CHANNEL"/>
    <property type="match status" value="1"/>
</dbReference>
<dbReference type="OrthoDB" id="407205at2759"/>
<feature type="transmembrane region" description="Helical" evidence="2">
    <location>
        <begin position="264"/>
        <end position="287"/>
    </location>
</feature>
<reference evidence="3 4" key="1">
    <citation type="submission" date="2014-06" db="EMBL/GenBank/DDBJ databases">
        <authorList>
            <person name="Swart Estienne"/>
        </authorList>
    </citation>
    <scope>NUCLEOTIDE SEQUENCE [LARGE SCALE GENOMIC DNA]</scope>
    <source>
        <strain evidence="3 4">130c</strain>
    </source>
</reference>
<dbReference type="EMBL" id="CCKQ01015109">
    <property type="protein sequence ID" value="CDW86914.1"/>
    <property type="molecule type" value="Genomic_DNA"/>
</dbReference>
<feature type="transmembrane region" description="Helical" evidence="2">
    <location>
        <begin position="198"/>
        <end position="219"/>
    </location>
</feature>
<dbReference type="Gene3D" id="2.70.170.10">
    <property type="entry name" value="Neurotransmitter-gated ion-channel ligand-binding domain"/>
    <property type="match status" value="1"/>
</dbReference>
<dbReference type="AlphaFoldDB" id="A0A078AXP1"/>
<dbReference type="GO" id="GO:0016020">
    <property type="term" value="C:membrane"/>
    <property type="evidence" value="ECO:0007669"/>
    <property type="project" value="UniProtKB-SubCell"/>
</dbReference>
<dbReference type="GO" id="GO:0005230">
    <property type="term" value="F:extracellular ligand-gated monoatomic ion channel activity"/>
    <property type="evidence" value="ECO:0007669"/>
    <property type="project" value="InterPro"/>
</dbReference>
<evidence type="ECO:0000313" key="4">
    <source>
        <dbReference type="Proteomes" id="UP000039865"/>
    </source>
</evidence>
<protein>
    <submittedName>
        <fullName evidence="3">Neurotransmitter-gated ion-channel ligand-binding protein</fullName>
    </submittedName>
</protein>
<dbReference type="Gene3D" id="1.20.58.390">
    <property type="entry name" value="Neurotransmitter-gated ion-channel transmembrane domain"/>
    <property type="match status" value="1"/>
</dbReference>
<dbReference type="InterPro" id="IPR036734">
    <property type="entry name" value="Neur_chan_lig-bd_sf"/>
</dbReference>
<keyword evidence="4" id="KW-1185">Reference proteome</keyword>
<evidence type="ECO:0000313" key="3">
    <source>
        <dbReference type="EMBL" id="CDW86914.1"/>
    </source>
</evidence>
<gene>
    <name evidence="3" type="primary">Contig5391.g5764</name>
    <name evidence="3" type="ORF">STYLEM_16014</name>
</gene>
<dbReference type="InParanoid" id="A0A078AXP1"/>
<accession>A0A078AXP1</accession>
<dbReference type="SUPFAM" id="SSF90112">
    <property type="entry name" value="Neurotransmitter-gated ion-channel transmembrane pore"/>
    <property type="match status" value="1"/>
</dbReference>
<dbReference type="InterPro" id="IPR036719">
    <property type="entry name" value="Neuro-gated_channel_TM_sf"/>
</dbReference>
<dbReference type="SUPFAM" id="SSF63712">
    <property type="entry name" value="Nicotinic receptor ligand binding domain-like"/>
    <property type="match status" value="1"/>
</dbReference>
<dbReference type="InterPro" id="IPR006201">
    <property type="entry name" value="Neur_channel"/>
</dbReference>
<dbReference type="InterPro" id="IPR038050">
    <property type="entry name" value="Neuro_actylchol_rec"/>
</dbReference>
<keyword evidence="2" id="KW-0812">Transmembrane</keyword>
<keyword evidence="2" id="KW-0472">Membrane</keyword>
<evidence type="ECO:0000256" key="2">
    <source>
        <dbReference type="SAM" id="Phobius"/>
    </source>
</evidence>
<proteinExistence type="predicted"/>
<sequence>MQKCTSQTLPLIVTDDLFKNNKTWPLGLSVNIYNILKIDTGVEQTFQVSFILKTSWYEEKMRHIEKDTIIKDHDDFERPKLQVMNAQGIEIYDEKMKALKGGLMIYKIKYNATIKENFELWNFPFDYQPLHLRIRATSPVQNIVFHESFRFGGRDQCKFEDSDLADFEFREDLTRVIFDNSKQRNEFIYQVVYKRSRAYYYFHIYLPLFILEFITFNIAMLNPADNFADAINIILISLLTQITFRLGLADILPKVAYLTLVDYYFLLNIIYSLFLSITEIVFYFIEVERDERIYYFLVLFGSWAFLNIIYFLVLACKRFTFADCDEQIRLLAGKTNAIIMKDVHFIKKKEK</sequence>
<feature type="transmembrane region" description="Helical" evidence="2">
    <location>
        <begin position="293"/>
        <end position="313"/>
    </location>
</feature>
<comment type="subcellular location">
    <subcellularLocation>
        <location evidence="1">Membrane</location>
        <topology evidence="1">Multi-pass membrane protein</topology>
    </subcellularLocation>
</comment>
<dbReference type="Proteomes" id="UP000039865">
    <property type="component" value="Unassembled WGS sequence"/>
</dbReference>
<organism evidence="3 4">
    <name type="scientific">Stylonychia lemnae</name>
    <name type="common">Ciliate</name>
    <dbReference type="NCBI Taxonomy" id="5949"/>
    <lineage>
        <taxon>Eukaryota</taxon>
        <taxon>Sar</taxon>
        <taxon>Alveolata</taxon>
        <taxon>Ciliophora</taxon>
        <taxon>Intramacronucleata</taxon>
        <taxon>Spirotrichea</taxon>
        <taxon>Stichotrichia</taxon>
        <taxon>Sporadotrichida</taxon>
        <taxon>Oxytrichidae</taxon>
        <taxon>Stylonychinae</taxon>
        <taxon>Stylonychia</taxon>
    </lineage>
</organism>
<name>A0A078AXP1_STYLE</name>